<keyword evidence="2 7" id="KW-0813">Transport</keyword>
<evidence type="ECO:0000256" key="1">
    <source>
        <dbReference type="ARBA" id="ARBA00004651"/>
    </source>
</evidence>
<keyword evidence="4 7" id="KW-0812">Transmembrane</keyword>
<dbReference type="PANTHER" id="PTHR43227">
    <property type="entry name" value="BLL4140 PROTEIN"/>
    <property type="match status" value="1"/>
</dbReference>
<gene>
    <name evidence="9" type="ORF">ACFQRG_16310</name>
</gene>
<feature type="transmembrane region" description="Helical" evidence="7">
    <location>
        <begin position="104"/>
        <end position="124"/>
    </location>
</feature>
<evidence type="ECO:0000256" key="2">
    <source>
        <dbReference type="ARBA" id="ARBA00022448"/>
    </source>
</evidence>
<comment type="caution">
    <text evidence="9">The sequence shown here is derived from an EMBL/GenBank/DDBJ whole genome shotgun (WGS) entry which is preliminary data.</text>
</comment>
<evidence type="ECO:0000313" key="10">
    <source>
        <dbReference type="Proteomes" id="UP001596505"/>
    </source>
</evidence>
<keyword evidence="5 7" id="KW-1133">Transmembrane helix</keyword>
<dbReference type="InterPro" id="IPR035906">
    <property type="entry name" value="MetI-like_sf"/>
</dbReference>
<feature type="transmembrane region" description="Helical" evidence="7">
    <location>
        <begin position="261"/>
        <end position="283"/>
    </location>
</feature>
<feature type="transmembrane region" description="Helical" evidence="7">
    <location>
        <begin position="67"/>
        <end position="92"/>
    </location>
</feature>
<evidence type="ECO:0000256" key="4">
    <source>
        <dbReference type="ARBA" id="ARBA00022692"/>
    </source>
</evidence>
<protein>
    <submittedName>
        <fullName evidence="9">Carbohydrate ABC transporter permease</fullName>
    </submittedName>
</protein>
<evidence type="ECO:0000256" key="5">
    <source>
        <dbReference type="ARBA" id="ARBA00022989"/>
    </source>
</evidence>
<feature type="domain" description="ABC transmembrane type-1" evidence="8">
    <location>
        <begin position="67"/>
        <end position="279"/>
    </location>
</feature>
<dbReference type="EMBL" id="JBHTCO010000020">
    <property type="protein sequence ID" value="MFC7394521.1"/>
    <property type="molecule type" value="Genomic_DNA"/>
</dbReference>
<feature type="transmembrane region" description="Helical" evidence="7">
    <location>
        <begin position="153"/>
        <end position="175"/>
    </location>
</feature>
<comment type="subcellular location">
    <subcellularLocation>
        <location evidence="1 7">Cell membrane</location>
        <topology evidence="1 7">Multi-pass membrane protein</topology>
    </subcellularLocation>
</comment>
<reference evidence="10" key="1">
    <citation type="journal article" date="2019" name="Int. J. Syst. Evol. Microbiol.">
        <title>The Global Catalogue of Microorganisms (GCM) 10K type strain sequencing project: providing services to taxonomists for standard genome sequencing and annotation.</title>
        <authorList>
            <consortium name="The Broad Institute Genomics Platform"/>
            <consortium name="The Broad Institute Genome Sequencing Center for Infectious Disease"/>
            <person name="Wu L."/>
            <person name="Ma J."/>
        </authorList>
    </citation>
    <scope>NUCLEOTIDE SEQUENCE [LARGE SCALE GENOMIC DNA]</scope>
    <source>
        <strain evidence="10">CGMCC 1.16305</strain>
    </source>
</reference>
<proteinExistence type="inferred from homology"/>
<evidence type="ECO:0000256" key="6">
    <source>
        <dbReference type="ARBA" id="ARBA00023136"/>
    </source>
</evidence>
<evidence type="ECO:0000313" key="9">
    <source>
        <dbReference type="EMBL" id="MFC7394521.1"/>
    </source>
</evidence>
<evidence type="ECO:0000256" key="7">
    <source>
        <dbReference type="RuleBase" id="RU363032"/>
    </source>
</evidence>
<evidence type="ECO:0000256" key="3">
    <source>
        <dbReference type="ARBA" id="ARBA00022475"/>
    </source>
</evidence>
<dbReference type="Pfam" id="PF00528">
    <property type="entry name" value="BPD_transp_1"/>
    <property type="match status" value="1"/>
</dbReference>
<feature type="transmembrane region" description="Helical" evidence="7">
    <location>
        <begin position="211"/>
        <end position="232"/>
    </location>
</feature>
<keyword evidence="10" id="KW-1185">Reference proteome</keyword>
<feature type="transmembrane region" description="Helical" evidence="7">
    <location>
        <begin position="7"/>
        <end position="31"/>
    </location>
</feature>
<dbReference type="PANTHER" id="PTHR43227:SF11">
    <property type="entry name" value="BLL4140 PROTEIN"/>
    <property type="match status" value="1"/>
</dbReference>
<dbReference type="InterPro" id="IPR050809">
    <property type="entry name" value="UgpAE/MalFG_permease"/>
</dbReference>
<organism evidence="9 10">
    <name type="scientific">Scopulibacillus cellulosilyticus</name>
    <dbReference type="NCBI Taxonomy" id="2665665"/>
    <lineage>
        <taxon>Bacteria</taxon>
        <taxon>Bacillati</taxon>
        <taxon>Bacillota</taxon>
        <taxon>Bacilli</taxon>
        <taxon>Bacillales</taxon>
        <taxon>Sporolactobacillaceae</taxon>
        <taxon>Scopulibacillus</taxon>
    </lineage>
</organism>
<dbReference type="RefSeq" id="WP_380967959.1">
    <property type="nucleotide sequence ID" value="NZ_JBHTCO010000020.1"/>
</dbReference>
<keyword evidence="6 7" id="KW-0472">Membrane</keyword>
<dbReference type="CDD" id="cd06261">
    <property type="entry name" value="TM_PBP2"/>
    <property type="match status" value="1"/>
</dbReference>
<dbReference type="SUPFAM" id="SSF161098">
    <property type="entry name" value="MetI-like"/>
    <property type="match status" value="1"/>
</dbReference>
<dbReference type="PROSITE" id="PS50928">
    <property type="entry name" value="ABC_TM1"/>
    <property type="match status" value="1"/>
</dbReference>
<sequence>MPKSRYVPYLFLLPAIGLLIIFKVYPILIAFKDSLFSPNFIAGQKDKFIGLGNYISLFTDRTFWHSLYVTLFFNVIINPVQILLAFLLAMFLNKKIKGINFFRNIHFIPIAVSLPIACILWNIMLNPDQGVINSLLTAVGLPQQLFLSSKHQALWVIMAISTWKGVGYWAIFLLAGLQEIPQSLYEASAIDGAGKWEQFKNVTFPLMKRPLTFVMVADTVANFLLFAPMYILTGGGPEDSTNVLMLESYNSAFVYSDPGRAAAIVILLLIVILIIIAIQFRLLRSKV</sequence>
<evidence type="ECO:0000259" key="8">
    <source>
        <dbReference type="PROSITE" id="PS50928"/>
    </source>
</evidence>
<dbReference type="Gene3D" id="1.10.3720.10">
    <property type="entry name" value="MetI-like"/>
    <property type="match status" value="1"/>
</dbReference>
<accession>A0ABW2Q1S7</accession>
<dbReference type="Proteomes" id="UP001596505">
    <property type="component" value="Unassembled WGS sequence"/>
</dbReference>
<keyword evidence="3" id="KW-1003">Cell membrane</keyword>
<dbReference type="InterPro" id="IPR000515">
    <property type="entry name" value="MetI-like"/>
</dbReference>
<comment type="similarity">
    <text evidence="7">Belongs to the binding-protein-dependent transport system permease family.</text>
</comment>
<name>A0ABW2Q1S7_9BACL</name>